<name>A0A382JLL6_9ZZZZ</name>
<keyword evidence="2" id="KW-0288">FMN</keyword>
<evidence type="ECO:0000259" key="5">
    <source>
        <dbReference type="Pfam" id="PF00296"/>
    </source>
</evidence>
<feature type="non-terminal residue" evidence="6">
    <location>
        <position position="1"/>
    </location>
</feature>
<dbReference type="InterPro" id="IPR036661">
    <property type="entry name" value="Luciferase-like_sf"/>
</dbReference>
<dbReference type="AlphaFoldDB" id="A0A382JLL6"/>
<keyword evidence="3" id="KW-0560">Oxidoreductase</keyword>
<dbReference type="SUPFAM" id="SSF51679">
    <property type="entry name" value="Bacterial luciferase-like"/>
    <property type="match status" value="1"/>
</dbReference>
<evidence type="ECO:0000313" key="6">
    <source>
        <dbReference type="EMBL" id="SVC12232.1"/>
    </source>
</evidence>
<dbReference type="PANTHER" id="PTHR42847">
    <property type="entry name" value="ALKANESULFONATE MONOOXYGENASE"/>
    <property type="match status" value="1"/>
</dbReference>
<evidence type="ECO:0000256" key="4">
    <source>
        <dbReference type="ARBA" id="ARBA00023033"/>
    </source>
</evidence>
<dbReference type="GO" id="GO:0046306">
    <property type="term" value="P:alkanesulfonate catabolic process"/>
    <property type="evidence" value="ECO:0007669"/>
    <property type="project" value="TreeGrafter"/>
</dbReference>
<keyword evidence="4" id="KW-0503">Monooxygenase</keyword>
<dbReference type="GO" id="GO:0008726">
    <property type="term" value="F:alkanesulfonate monooxygenase activity"/>
    <property type="evidence" value="ECO:0007669"/>
    <property type="project" value="TreeGrafter"/>
</dbReference>
<gene>
    <name evidence="6" type="ORF">METZ01_LOCUS265086</name>
</gene>
<protein>
    <recommendedName>
        <fullName evidence="5">Luciferase-like domain-containing protein</fullName>
    </recommendedName>
</protein>
<dbReference type="InterPro" id="IPR050172">
    <property type="entry name" value="SsuD_RutA_monooxygenase"/>
</dbReference>
<dbReference type="Gene3D" id="3.20.20.30">
    <property type="entry name" value="Luciferase-like domain"/>
    <property type="match status" value="1"/>
</dbReference>
<dbReference type="InterPro" id="IPR011251">
    <property type="entry name" value="Luciferase-like_dom"/>
</dbReference>
<evidence type="ECO:0000256" key="2">
    <source>
        <dbReference type="ARBA" id="ARBA00022643"/>
    </source>
</evidence>
<dbReference type="PANTHER" id="PTHR42847:SF4">
    <property type="entry name" value="ALKANESULFONATE MONOOXYGENASE-RELATED"/>
    <property type="match status" value="1"/>
</dbReference>
<keyword evidence="1" id="KW-0285">Flavoprotein</keyword>
<reference evidence="6" key="1">
    <citation type="submission" date="2018-05" db="EMBL/GenBank/DDBJ databases">
        <authorList>
            <person name="Lanie J.A."/>
            <person name="Ng W.-L."/>
            <person name="Kazmierczak K.M."/>
            <person name="Andrzejewski T.M."/>
            <person name="Davidsen T.M."/>
            <person name="Wayne K.J."/>
            <person name="Tettelin H."/>
            <person name="Glass J.I."/>
            <person name="Rusch D."/>
            <person name="Podicherti R."/>
            <person name="Tsui H.-C.T."/>
            <person name="Winkler M.E."/>
        </authorList>
    </citation>
    <scope>NUCLEOTIDE SEQUENCE</scope>
</reference>
<evidence type="ECO:0000256" key="3">
    <source>
        <dbReference type="ARBA" id="ARBA00023002"/>
    </source>
</evidence>
<organism evidence="6">
    <name type="scientific">marine metagenome</name>
    <dbReference type="NCBI Taxonomy" id="408172"/>
    <lineage>
        <taxon>unclassified sequences</taxon>
        <taxon>metagenomes</taxon>
        <taxon>ecological metagenomes</taxon>
    </lineage>
</organism>
<proteinExistence type="predicted"/>
<evidence type="ECO:0000256" key="1">
    <source>
        <dbReference type="ARBA" id="ARBA00022630"/>
    </source>
</evidence>
<accession>A0A382JLL6</accession>
<sequence>VDQLSGGRADMGVGRGFAPHEFGAFNVDRADVAGRITEGLEICSRFWAGEPFSYTGKYFSFDKLQPWPPTVNGALPIWNAASNSKESFVNAANRGYHLMMNHYPMNASALAEKFGWYCEAWEQAGRNTSDRKAMVNFMCYIGNTEEQAIQEVKGALQEHAGAFEKVMQGRQWDTDYAGDLSILLRMCEGDDWRDVFRRRTLIGTPEQVAERIQHCLNLGFTEISIVPRYAGLTHEHCTNTIQRITEEALPMLDQSATVA</sequence>
<dbReference type="EMBL" id="UINC01074739">
    <property type="protein sequence ID" value="SVC12232.1"/>
    <property type="molecule type" value="Genomic_DNA"/>
</dbReference>
<feature type="domain" description="Luciferase-like" evidence="5">
    <location>
        <begin position="2"/>
        <end position="221"/>
    </location>
</feature>
<dbReference type="Pfam" id="PF00296">
    <property type="entry name" value="Bac_luciferase"/>
    <property type="match status" value="1"/>
</dbReference>